<comment type="caution">
    <text evidence="1">The sequence shown here is derived from an EMBL/GenBank/DDBJ whole genome shotgun (WGS) entry which is preliminary data.</text>
</comment>
<name>A0A0F9A1D0_9ZZZZ</name>
<accession>A0A0F9A1D0</accession>
<dbReference type="AlphaFoldDB" id="A0A0F9A1D0"/>
<reference evidence="1" key="1">
    <citation type="journal article" date="2015" name="Nature">
        <title>Complex archaea that bridge the gap between prokaryotes and eukaryotes.</title>
        <authorList>
            <person name="Spang A."/>
            <person name="Saw J.H."/>
            <person name="Jorgensen S.L."/>
            <person name="Zaremba-Niedzwiedzka K."/>
            <person name="Martijn J."/>
            <person name="Lind A.E."/>
            <person name="van Eijk R."/>
            <person name="Schleper C."/>
            <person name="Guy L."/>
            <person name="Ettema T.J."/>
        </authorList>
    </citation>
    <scope>NUCLEOTIDE SEQUENCE</scope>
</reference>
<protein>
    <submittedName>
        <fullName evidence="1">Uncharacterized protein</fullName>
    </submittedName>
</protein>
<dbReference type="EMBL" id="LAZR01048461">
    <property type="protein sequence ID" value="KKK91875.1"/>
    <property type="molecule type" value="Genomic_DNA"/>
</dbReference>
<sequence>VAGGIDIDSGTGGIVADSTGSFTFTTTESSPTAMNFSANTGAGGYRLTTATGGITNQTSGLNQLTSAFAGAPAVSIDASDPVGSVQIDSGSGGILIGITSTCTPISLGDVVPTVNRTFTIAGGTIGGALTDTIDIGPDGVDTAGGATKVVNLLPGSTTLGTQTVNVGTGNRVSGTQITNVSTGTGTKIVNLGNADGLTTFNVDAITLINDSRNVATSINTGNSSGTVSIGNGVAGAINIHSGAEISIAATAESGFTTSVGDLTLQASTGSVVIASSEAVADAINIQASDLAGGITIAAGTAGILADTTGAISLDSATASNFSITGNFDLSLDSNGGSVVIASGEGVADALQLTNLNPAGGILATVGTGGFISTITDGVFTVTTGTGAISIGADAAAHAVTLGSTDTTSSTTIQSGTGDVIVTSTDAITLDAVG</sequence>
<organism evidence="1">
    <name type="scientific">marine sediment metagenome</name>
    <dbReference type="NCBI Taxonomy" id="412755"/>
    <lineage>
        <taxon>unclassified sequences</taxon>
        <taxon>metagenomes</taxon>
        <taxon>ecological metagenomes</taxon>
    </lineage>
</organism>
<gene>
    <name evidence="1" type="ORF">LCGC14_2708560</name>
</gene>
<feature type="non-terminal residue" evidence="1">
    <location>
        <position position="1"/>
    </location>
</feature>
<feature type="non-terminal residue" evidence="1">
    <location>
        <position position="433"/>
    </location>
</feature>
<evidence type="ECO:0000313" key="1">
    <source>
        <dbReference type="EMBL" id="KKK91875.1"/>
    </source>
</evidence>
<proteinExistence type="predicted"/>